<evidence type="ECO:0000313" key="10">
    <source>
        <dbReference type="EMBL" id="MDR7308698.1"/>
    </source>
</evidence>
<accession>A0ABU1ZT28</accession>
<comment type="caution">
    <text evidence="10">The sequence shown here is derived from an EMBL/GenBank/DDBJ whole genome shotgun (WGS) entry which is preliminary data.</text>
</comment>
<evidence type="ECO:0000256" key="4">
    <source>
        <dbReference type="ARBA" id="ARBA00022723"/>
    </source>
</evidence>
<evidence type="ECO:0000256" key="1">
    <source>
        <dbReference type="ARBA" id="ARBA00007874"/>
    </source>
</evidence>
<evidence type="ECO:0000256" key="6">
    <source>
        <dbReference type="ARBA" id="ARBA00023004"/>
    </source>
</evidence>
<dbReference type="Gene3D" id="3.10.20.30">
    <property type="match status" value="1"/>
</dbReference>
<keyword evidence="5" id="KW-0249">Electron transport</keyword>
<gene>
    <name evidence="10" type="ORF">J2X15_004019</name>
</gene>
<keyword evidence="2" id="KW-0813">Transport</keyword>
<evidence type="ECO:0000256" key="3">
    <source>
        <dbReference type="ARBA" id="ARBA00022714"/>
    </source>
</evidence>
<evidence type="ECO:0000256" key="7">
    <source>
        <dbReference type="ARBA" id="ARBA00023014"/>
    </source>
</evidence>
<dbReference type="PANTHER" id="PTHR43112">
    <property type="entry name" value="FERREDOXIN"/>
    <property type="match status" value="1"/>
</dbReference>
<protein>
    <submittedName>
        <fullName evidence="10">Ferredoxin</fullName>
    </submittedName>
</protein>
<evidence type="ECO:0000256" key="5">
    <source>
        <dbReference type="ARBA" id="ARBA00022982"/>
    </source>
</evidence>
<keyword evidence="11" id="KW-1185">Reference proteome</keyword>
<comment type="cofactor">
    <cofactor evidence="8">
        <name>[2Fe-2S] cluster</name>
        <dbReference type="ChEBI" id="CHEBI:190135"/>
    </cofactor>
</comment>
<organism evidence="10 11">
    <name type="scientific">Rhodoferax saidenbachensis</name>
    <dbReference type="NCBI Taxonomy" id="1484693"/>
    <lineage>
        <taxon>Bacteria</taxon>
        <taxon>Pseudomonadati</taxon>
        <taxon>Pseudomonadota</taxon>
        <taxon>Betaproteobacteria</taxon>
        <taxon>Burkholderiales</taxon>
        <taxon>Comamonadaceae</taxon>
        <taxon>Rhodoferax</taxon>
    </lineage>
</organism>
<dbReference type="Pfam" id="PF00111">
    <property type="entry name" value="Fer2"/>
    <property type="match status" value="1"/>
</dbReference>
<keyword evidence="7" id="KW-0411">Iron-sulfur</keyword>
<dbReference type="CDD" id="cd00207">
    <property type="entry name" value="fer2"/>
    <property type="match status" value="1"/>
</dbReference>
<evidence type="ECO:0000256" key="8">
    <source>
        <dbReference type="ARBA" id="ARBA00034078"/>
    </source>
</evidence>
<dbReference type="InterPro" id="IPR012675">
    <property type="entry name" value="Beta-grasp_dom_sf"/>
</dbReference>
<evidence type="ECO:0000259" key="9">
    <source>
        <dbReference type="PROSITE" id="PS51085"/>
    </source>
</evidence>
<comment type="similarity">
    <text evidence="1">Belongs to the 2Fe2S plant-type ferredoxin family.</text>
</comment>
<evidence type="ECO:0000256" key="2">
    <source>
        <dbReference type="ARBA" id="ARBA00022448"/>
    </source>
</evidence>
<dbReference type="PROSITE" id="PS51085">
    <property type="entry name" value="2FE2S_FER_2"/>
    <property type="match status" value="1"/>
</dbReference>
<keyword evidence="4" id="KW-0479">Metal-binding</keyword>
<evidence type="ECO:0000313" key="11">
    <source>
        <dbReference type="Proteomes" id="UP001268089"/>
    </source>
</evidence>
<dbReference type="Proteomes" id="UP001268089">
    <property type="component" value="Unassembled WGS sequence"/>
</dbReference>
<sequence>MPDFPPPSPAPEVFQVRIEPDGWTFVASAGSSVLQAGLAAGVELVSSCRNGTCRTCLCRLAEGTVAYQIDWPGVSAEEKAEGWFLPCVAQARSDLVVEQPMAWPVPTP</sequence>
<proteinExistence type="inferred from homology"/>
<dbReference type="PANTHER" id="PTHR43112:SF3">
    <property type="entry name" value="FERREDOXIN-2, CHLOROPLASTIC"/>
    <property type="match status" value="1"/>
</dbReference>
<feature type="domain" description="2Fe-2S ferredoxin-type" evidence="9">
    <location>
        <begin position="14"/>
        <end position="103"/>
    </location>
</feature>
<dbReference type="SUPFAM" id="SSF54292">
    <property type="entry name" value="2Fe-2S ferredoxin-like"/>
    <property type="match status" value="1"/>
</dbReference>
<dbReference type="InterPro" id="IPR036010">
    <property type="entry name" value="2Fe-2S_ferredoxin-like_sf"/>
</dbReference>
<reference evidence="10 11" key="1">
    <citation type="submission" date="2023-07" db="EMBL/GenBank/DDBJ databases">
        <title>Sorghum-associated microbial communities from plants grown in Nebraska, USA.</title>
        <authorList>
            <person name="Schachtman D."/>
        </authorList>
    </citation>
    <scope>NUCLEOTIDE SEQUENCE [LARGE SCALE GENOMIC DNA]</scope>
    <source>
        <strain evidence="10 11">BE308</strain>
    </source>
</reference>
<name>A0ABU1ZT28_9BURK</name>
<keyword evidence="3" id="KW-0001">2Fe-2S</keyword>
<dbReference type="EMBL" id="JAVDXO010000013">
    <property type="protein sequence ID" value="MDR7308698.1"/>
    <property type="molecule type" value="Genomic_DNA"/>
</dbReference>
<dbReference type="InterPro" id="IPR001041">
    <property type="entry name" value="2Fe-2S_ferredoxin-type"/>
</dbReference>
<keyword evidence="6" id="KW-0408">Iron</keyword>
<dbReference type="RefSeq" id="WP_310346391.1">
    <property type="nucleotide sequence ID" value="NZ_JAVDXO010000013.1"/>
</dbReference>